<dbReference type="GO" id="GO:0004420">
    <property type="term" value="F:hydroxymethylglutaryl-CoA reductase (NADPH) activity"/>
    <property type="evidence" value="ECO:0007669"/>
    <property type="project" value="InterPro"/>
</dbReference>
<sequence length="218" mass="24086">MDLLEDDEEIVKSGEILSYPLELRLRDCFKAVKIFREAMQRLTGRSVEGLPLEGGAACVLHRDGMARALVVWFSSAKRASDLKFFLEDPLNYVTIFVEKVDLMMKSLSGGLVDLQDSKNVLDFLQSDFPDMDVIGVSDQLNTSVESVHGEVNNLNFFYSLLYDDTNDKLVNDENVCGHGVDDVDQMQIIHGSDPNSVGLTDPQAADSETTSVPPPSPP</sequence>
<comment type="caution">
    <text evidence="2">The sequence shown here is derived from an EMBL/GenBank/DDBJ whole genome shotgun (WGS) entry which is preliminary data.</text>
</comment>
<evidence type="ECO:0000313" key="3">
    <source>
        <dbReference type="Proteomes" id="UP000826271"/>
    </source>
</evidence>
<dbReference type="GO" id="GO:0005789">
    <property type="term" value="C:endoplasmic reticulum membrane"/>
    <property type="evidence" value="ECO:0007669"/>
    <property type="project" value="TreeGrafter"/>
</dbReference>
<dbReference type="AlphaFoldDB" id="A0AAV6WVP1"/>
<dbReference type="GO" id="GO:0005778">
    <property type="term" value="C:peroxisomal membrane"/>
    <property type="evidence" value="ECO:0007669"/>
    <property type="project" value="TreeGrafter"/>
</dbReference>
<proteinExistence type="predicted"/>
<dbReference type="EMBL" id="WHWC01000012">
    <property type="protein sequence ID" value="KAG8372367.1"/>
    <property type="molecule type" value="Genomic_DNA"/>
</dbReference>
<feature type="region of interest" description="Disordered" evidence="1">
    <location>
        <begin position="189"/>
        <end position="218"/>
    </location>
</feature>
<dbReference type="InterPro" id="IPR002202">
    <property type="entry name" value="HMG_CoA_Rdtase"/>
</dbReference>
<dbReference type="PANTHER" id="PTHR10572">
    <property type="entry name" value="3-HYDROXY-3-METHYLGLUTARYL-COENZYME A REDUCTASE"/>
    <property type="match status" value="1"/>
</dbReference>
<name>A0AAV6WVP1_9LAMI</name>
<dbReference type="PANTHER" id="PTHR10572:SF43">
    <property type="entry name" value="3-HYDROXY-3-METHYLGLUTARYL COENZYME A REDUCTASE"/>
    <property type="match status" value="1"/>
</dbReference>
<protein>
    <submittedName>
        <fullName evidence="2">Uncharacterized protein</fullName>
    </submittedName>
</protein>
<reference evidence="2" key="1">
    <citation type="submission" date="2019-10" db="EMBL/GenBank/DDBJ databases">
        <authorList>
            <person name="Zhang R."/>
            <person name="Pan Y."/>
            <person name="Wang J."/>
            <person name="Ma R."/>
            <person name="Yu S."/>
        </authorList>
    </citation>
    <scope>NUCLEOTIDE SEQUENCE</scope>
    <source>
        <strain evidence="2">LA-IB0</strain>
        <tissue evidence="2">Leaf</tissue>
    </source>
</reference>
<organism evidence="2 3">
    <name type="scientific">Buddleja alternifolia</name>
    <dbReference type="NCBI Taxonomy" id="168488"/>
    <lineage>
        <taxon>Eukaryota</taxon>
        <taxon>Viridiplantae</taxon>
        <taxon>Streptophyta</taxon>
        <taxon>Embryophyta</taxon>
        <taxon>Tracheophyta</taxon>
        <taxon>Spermatophyta</taxon>
        <taxon>Magnoliopsida</taxon>
        <taxon>eudicotyledons</taxon>
        <taxon>Gunneridae</taxon>
        <taxon>Pentapetalae</taxon>
        <taxon>asterids</taxon>
        <taxon>lamiids</taxon>
        <taxon>Lamiales</taxon>
        <taxon>Scrophulariaceae</taxon>
        <taxon>Buddlejeae</taxon>
        <taxon>Buddleja</taxon>
    </lineage>
</organism>
<dbReference type="Proteomes" id="UP000826271">
    <property type="component" value="Unassembled WGS sequence"/>
</dbReference>
<evidence type="ECO:0000313" key="2">
    <source>
        <dbReference type="EMBL" id="KAG8372367.1"/>
    </source>
</evidence>
<dbReference type="PROSITE" id="PS50065">
    <property type="entry name" value="HMG_COA_REDUCTASE_4"/>
    <property type="match status" value="1"/>
</dbReference>
<dbReference type="GO" id="GO:0008299">
    <property type="term" value="P:isoprenoid biosynthetic process"/>
    <property type="evidence" value="ECO:0007669"/>
    <property type="project" value="TreeGrafter"/>
</dbReference>
<gene>
    <name evidence="2" type="ORF">BUALT_Bualt12G0058900</name>
</gene>
<dbReference type="GO" id="GO:0016126">
    <property type="term" value="P:sterol biosynthetic process"/>
    <property type="evidence" value="ECO:0007669"/>
    <property type="project" value="TreeGrafter"/>
</dbReference>
<dbReference type="GO" id="GO:0015936">
    <property type="term" value="P:coenzyme A metabolic process"/>
    <property type="evidence" value="ECO:0007669"/>
    <property type="project" value="InterPro"/>
</dbReference>
<accession>A0AAV6WVP1</accession>
<keyword evidence="3" id="KW-1185">Reference proteome</keyword>
<evidence type="ECO:0000256" key="1">
    <source>
        <dbReference type="SAM" id="MobiDB-lite"/>
    </source>
</evidence>